<accession>A0ABS8TCD0</accession>
<evidence type="ECO:0000256" key="1">
    <source>
        <dbReference type="SAM" id="MobiDB-lite"/>
    </source>
</evidence>
<organism evidence="2 3">
    <name type="scientific">Datura stramonium</name>
    <name type="common">Jimsonweed</name>
    <name type="synonym">Common thornapple</name>
    <dbReference type="NCBI Taxonomy" id="4076"/>
    <lineage>
        <taxon>Eukaryota</taxon>
        <taxon>Viridiplantae</taxon>
        <taxon>Streptophyta</taxon>
        <taxon>Embryophyta</taxon>
        <taxon>Tracheophyta</taxon>
        <taxon>Spermatophyta</taxon>
        <taxon>Magnoliopsida</taxon>
        <taxon>eudicotyledons</taxon>
        <taxon>Gunneridae</taxon>
        <taxon>Pentapetalae</taxon>
        <taxon>asterids</taxon>
        <taxon>lamiids</taxon>
        <taxon>Solanales</taxon>
        <taxon>Solanaceae</taxon>
        <taxon>Solanoideae</taxon>
        <taxon>Datureae</taxon>
        <taxon>Datura</taxon>
    </lineage>
</organism>
<keyword evidence="3" id="KW-1185">Reference proteome</keyword>
<dbReference type="EMBL" id="JACEIK010001405">
    <property type="protein sequence ID" value="MCD7469109.1"/>
    <property type="molecule type" value="Genomic_DNA"/>
</dbReference>
<protein>
    <submittedName>
        <fullName evidence="2">Uncharacterized protein</fullName>
    </submittedName>
</protein>
<name>A0ABS8TCD0_DATST</name>
<proteinExistence type="predicted"/>
<feature type="region of interest" description="Disordered" evidence="1">
    <location>
        <begin position="1"/>
        <end position="30"/>
    </location>
</feature>
<evidence type="ECO:0000313" key="2">
    <source>
        <dbReference type="EMBL" id="MCD7469109.1"/>
    </source>
</evidence>
<feature type="non-terminal residue" evidence="2">
    <location>
        <position position="116"/>
    </location>
</feature>
<evidence type="ECO:0000313" key="3">
    <source>
        <dbReference type="Proteomes" id="UP000823775"/>
    </source>
</evidence>
<comment type="caution">
    <text evidence="2">The sequence shown here is derived from an EMBL/GenBank/DDBJ whole genome shotgun (WGS) entry which is preliminary data.</text>
</comment>
<reference evidence="2 3" key="1">
    <citation type="journal article" date="2021" name="BMC Genomics">
        <title>Datura genome reveals duplications of psychoactive alkaloid biosynthetic genes and high mutation rate following tissue culture.</title>
        <authorList>
            <person name="Rajewski A."/>
            <person name="Carter-House D."/>
            <person name="Stajich J."/>
            <person name="Litt A."/>
        </authorList>
    </citation>
    <scope>NUCLEOTIDE SEQUENCE [LARGE SCALE GENOMIC DNA]</scope>
    <source>
        <strain evidence="2">AR-01</strain>
    </source>
</reference>
<sequence>MASKGKEVVPAQPRFKRLRKGPKGASSSIAKEAKYAPRNWIDDGRLVLELPTIKEKLHELGVGYIFGEPLECNLTLVREFYVNWDTTFGGSTKVKIRGQVVQFTHKRFNAFLGTPK</sequence>
<gene>
    <name evidence="2" type="ORF">HAX54_007907</name>
</gene>
<dbReference type="Proteomes" id="UP000823775">
    <property type="component" value="Unassembled WGS sequence"/>
</dbReference>